<evidence type="ECO:0000313" key="2">
    <source>
        <dbReference type="Proteomes" id="UP000325315"/>
    </source>
</evidence>
<gene>
    <name evidence="1" type="ORF">EPI10_015618</name>
</gene>
<comment type="caution">
    <text evidence="1">The sequence shown here is derived from an EMBL/GenBank/DDBJ whole genome shotgun (WGS) entry which is preliminary data.</text>
</comment>
<dbReference type="AlphaFoldDB" id="A0A5B6VLD8"/>
<protein>
    <submittedName>
        <fullName evidence="1">Uncharacterized protein</fullName>
    </submittedName>
</protein>
<organism evidence="1 2">
    <name type="scientific">Gossypium australe</name>
    <dbReference type="NCBI Taxonomy" id="47621"/>
    <lineage>
        <taxon>Eukaryota</taxon>
        <taxon>Viridiplantae</taxon>
        <taxon>Streptophyta</taxon>
        <taxon>Embryophyta</taxon>
        <taxon>Tracheophyta</taxon>
        <taxon>Spermatophyta</taxon>
        <taxon>Magnoliopsida</taxon>
        <taxon>eudicotyledons</taxon>
        <taxon>Gunneridae</taxon>
        <taxon>Pentapetalae</taxon>
        <taxon>rosids</taxon>
        <taxon>malvids</taxon>
        <taxon>Malvales</taxon>
        <taxon>Malvaceae</taxon>
        <taxon>Malvoideae</taxon>
        <taxon>Gossypium</taxon>
    </lineage>
</organism>
<keyword evidence="2" id="KW-1185">Reference proteome</keyword>
<accession>A0A5B6VLD8</accession>
<evidence type="ECO:0000313" key="1">
    <source>
        <dbReference type="EMBL" id="KAA3469867.1"/>
    </source>
</evidence>
<dbReference type="EMBL" id="SMMG02000006">
    <property type="protein sequence ID" value="KAA3469867.1"/>
    <property type="molecule type" value="Genomic_DNA"/>
</dbReference>
<reference evidence="2" key="1">
    <citation type="journal article" date="2019" name="Plant Biotechnol. J.">
        <title>Genome sequencing of the Australian wild diploid species Gossypium australe highlights disease resistance and delayed gland morphogenesis.</title>
        <authorList>
            <person name="Cai Y."/>
            <person name="Cai X."/>
            <person name="Wang Q."/>
            <person name="Wang P."/>
            <person name="Zhang Y."/>
            <person name="Cai C."/>
            <person name="Xu Y."/>
            <person name="Wang K."/>
            <person name="Zhou Z."/>
            <person name="Wang C."/>
            <person name="Geng S."/>
            <person name="Li B."/>
            <person name="Dong Q."/>
            <person name="Hou Y."/>
            <person name="Wang H."/>
            <person name="Ai P."/>
            <person name="Liu Z."/>
            <person name="Yi F."/>
            <person name="Sun M."/>
            <person name="An G."/>
            <person name="Cheng J."/>
            <person name="Zhang Y."/>
            <person name="Shi Q."/>
            <person name="Xie Y."/>
            <person name="Shi X."/>
            <person name="Chang Y."/>
            <person name="Huang F."/>
            <person name="Chen Y."/>
            <person name="Hong S."/>
            <person name="Mi L."/>
            <person name="Sun Q."/>
            <person name="Zhang L."/>
            <person name="Zhou B."/>
            <person name="Peng R."/>
            <person name="Zhang X."/>
            <person name="Liu F."/>
        </authorList>
    </citation>
    <scope>NUCLEOTIDE SEQUENCE [LARGE SCALE GENOMIC DNA]</scope>
    <source>
        <strain evidence="2">cv. PA1801</strain>
    </source>
</reference>
<dbReference type="Proteomes" id="UP000325315">
    <property type="component" value="Unassembled WGS sequence"/>
</dbReference>
<sequence>MLCISMGIRCIEVIKNYTSGLVQNRRLTLSINVTPLTRIHHRTRVTSYYRSNHNIQTTIAHTSTYHS</sequence>
<proteinExistence type="predicted"/>
<name>A0A5B6VLD8_9ROSI</name>